<dbReference type="EMBL" id="ATDL01000018">
    <property type="protein sequence ID" value="ERJ58176.1"/>
    <property type="molecule type" value="Genomic_DNA"/>
</dbReference>
<feature type="signal peptide" evidence="1">
    <location>
        <begin position="1"/>
        <end position="24"/>
    </location>
</feature>
<evidence type="ECO:0008006" key="4">
    <source>
        <dbReference type="Google" id="ProtNLM"/>
    </source>
</evidence>
<dbReference type="RefSeq" id="WP_021071658.1">
    <property type="nucleotide sequence ID" value="NZ_ATDL01000018.1"/>
</dbReference>
<dbReference type="Proteomes" id="UP000016584">
    <property type="component" value="Unassembled WGS sequence"/>
</dbReference>
<keyword evidence="1" id="KW-0732">Signal</keyword>
<evidence type="ECO:0000256" key="1">
    <source>
        <dbReference type="SAM" id="SignalP"/>
    </source>
</evidence>
<sequence>MNKKLSLSTLIGVCLFCCSTAAIGQVGIGVEVPHGSAELEIKSNNKGVLIPRIAEANRPLAPENGLLIYQTDGQPGFYYFTGTSWQRLAAGENPFADTKTYNAAESATYKQGQVVTYNGSTYVANVDAPTGTPGASAAYKVIAAKGDTGSTGTGGGTIIPFASGEAINLTTTLGGIGNQMAAVGFGNSVSGLNRSGGIINMNSAGGKNMAFVVPRDGVITSLSGFFSSSNAYSFIGSTLNISAQLYMGDNNGGFTPIPGAFVTMAPGLTGLMAIGDTCNGTTTGLSIPVTAGTRLMLVFGADVVAGIDIASNLSGYVGAGLAIN</sequence>
<dbReference type="AlphaFoldDB" id="U2H8X7"/>
<evidence type="ECO:0000313" key="3">
    <source>
        <dbReference type="Proteomes" id="UP000016584"/>
    </source>
</evidence>
<dbReference type="OrthoDB" id="9765957at2"/>
<keyword evidence="3" id="KW-1185">Reference proteome</keyword>
<accession>U2H8X7</accession>
<dbReference type="STRING" id="1346330.M472_05305"/>
<dbReference type="eggNOG" id="COG5295">
    <property type="taxonomic scope" value="Bacteria"/>
</dbReference>
<dbReference type="NCBIfam" id="TIGR03721">
    <property type="entry name" value="exospore_TM"/>
    <property type="match status" value="1"/>
</dbReference>
<reference evidence="2 3" key="1">
    <citation type="journal article" date="2013" name="Genome Announc.">
        <title>The Draft Genome Sequence of Sphingomonas paucimobilis Strain HER1398 (Proteobacteria), Host to the Giant PAU Phage, Indicates That It Is a Member of the Genus Sphingobacterium (Bacteroidetes).</title>
        <authorList>
            <person name="White R.A.III."/>
            <person name="Suttle C.A."/>
        </authorList>
    </citation>
    <scope>NUCLEOTIDE SEQUENCE [LARGE SCALE GENOMIC DNA]</scope>
    <source>
        <strain evidence="2 3">HER1398</strain>
    </source>
</reference>
<organism evidence="2 3">
    <name type="scientific">Sphingobacterium paucimobilis HER1398</name>
    <dbReference type="NCBI Taxonomy" id="1346330"/>
    <lineage>
        <taxon>Bacteria</taxon>
        <taxon>Pseudomonadati</taxon>
        <taxon>Bacteroidota</taxon>
        <taxon>Sphingobacteriia</taxon>
        <taxon>Sphingobacteriales</taxon>
        <taxon>Sphingobacteriaceae</taxon>
        <taxon>Sphingobacterium</taxon>
    </lineage>
</organism>
<gene>
    <name evidence="2" type="ORF">M472_05305</name>
</gene>
<proteinExistence type="predicted"/>
<comment type="caution">
    <text evidence="2">The sequence shown here is derived from an EMBL/GenBank/DDBJ whole genome shotgun (WGS) entry which is preliminary data.</text>
</comment>
<name>U2H8X7_9SPHI</name>
<feature type="chain" id="PRO_5004627188" description="BclA C-terminal domain-containing protein" evidence="1">
    <location>
        <begin position="25"/>
        <end position="324"/>
    </location>
</feature>
<dbReference type="PATRIC" id="fig|1346330.5.peg.3521"/>
<protein>
    <recommendedName>
        <fullName evidence="4">BclA C-terminal domain-containing protein</fullName>
    </recommendedName>
</protein>
<dbReference type="InterPro" id="IPR021210">
    <property type="entry name" value="Exosporium_BclB"/>
</dbReference>
<evidence type="ECO:0000313" key="2">
    <source>
        <dbReference type="EMBL" id="ERJ58176.1"/>
    </source>
</evidence>